<proteinExistence type="predicted"/>
<comment type="caution">
    <text evidence="1">The sequence shown here is derived from an EMBL/GenBank/DDBJ whole genome shotgun (WGS) entry which is preliminary data.</text>
</comment>
<gene>
    <name evidence="1" type="ORF">E2C01_047733</name>
</gene>
<evidence type="ECO:0000313" key="1">
    <source>
        <dbReference type="EMBL" id="MPC53831.1"/>
    </source>
</evidence>
<dbReference type="AlphaFoldDB" id="A0A5B7G1V4"/>
<reference evidence="1 2" key="1">
    <citation type="submission" date="2019-05" db="EMBL/GenBank/DDBJ databases">
        <title>Another draft genome of Portunus trituberculatus and its Hox gene families provides insights of decapod evolution.</title>
        <authorList>
            <person name="Jeong J.-H."/>
            <person name="Song I."/>
            <person name="Kim S."/>
            <person name="Choi T."/>
            <person name="Kim D."/>
            <person name="Ryu S."/>
            <person name="Kim W."/>
        </authorList>
    </citation>
    <scope>NUCLEOTIDE SEQUENCE [LARGE SCALE GENOMIC DNA]</scope>
    <source>
        <tissue evidence="1">Muscle</tissue>
    </source>
</reference>
<protein>
    <submittedName>
        <fullName evidence="1">Uncharacterized protein</fullName>
    </submittedName>
</protein>
<organism evidence="1 2">
    <name type="scientific">Portunus trituberculatus</name>
    <name type="common">Swimming crab</name>
    <name type="synonym">Neptunus trituberculatus</name>
    <dbReference type="NCBI Taxonomy" id="210409"/>
    <lineage>
        <taxon>Eukaryota</taxon>
        <taxon>Metazoa</taxon>
        <taxon>Ecdysozoa</taxon>
        <taxon>Arthropoda</taxon>
        <taxon>Crustacea</taxon>
        <taxon>Multicrustacea</taxon>
        <taxon>Malacostraca</taxon>
        <taxon>Eumalacostraca</taxon>
        <taxon>Eucarida</taxon>
        <taxon>Decapoda</taxon>
        <taxon>Pleocyemata</taxon>
        <taxon>Brachyura</taxon>
        <taxon>Eubrachyura</taxon>
        <taxon>Portunoidea</taxon>
        <taxon>Portunidae</taxon>
        <taxon>Portuninae</taxon>
        <taxon>Portunus</taxon>
    </lineage>
</organism>
<keyword evidence="2" id="KW-1185">Reference proteome</keyword>
<accession>A0A5B7G1V4</accession>
<name>A0A5B7G1V4_PORTR</name>
<dbReference type="EMBL" id="VSRR010011918">
    <property type="protein sequence ID" value="MPC53831.1"/>
    <property type="molecule type" value="Genomic_DNA"/>
</dbReference>
<sequence length="108" mass="12745">MFYTFKAYIDPDKGPARGELRLRKLEGIKTYDKYLDEFRKHFDQMGILVKYLHMQRKGDETDIDIIDRLDDFIKYIENNLRGTACTINGHPNQITIENLNPHDGHNNC</sequence>
<dbReference type="Proteomes" id="UP000324222">
    <property type="component" value="Unassembled WGS sequence"/>
</dbReference>
<evidence type="ECO:0000313" key="2">
    <source>
        <dbReference type="Proteomes" id="UP000324222"/>
    </source>
</evidence>